<evidence type="ECO:0000313" key="9">
    <source>
        <dbReference type="Proteomes" id="UP000694551"/>
    </source>
</evidence>
<dbReference type="PANTHER" id="PTHR10924">
    <property type="entry name" value="MAJOR FACILITATOR SUPERFAMILY PROTEIN-RELATED"/>
    <property type="match status" value="1"/>
</dbReference>
<dbReference type="AlphaFoldDB" id="A0A8D0KX73"/>
<keyword evidence="3" id="KW-1003">Cell membrane</keyword>
<sequence length="134" mass="14993">MVCTLCLVSVFKEKPPHPPSRAQALIQSRPTEEYSYMQSILRLLRNANFLLLMVTYGLNTGCFYALSTLLNRMVIRHYPVSASNPLEGKCHTTALLPASQLMPEPARSALVHLVLYSTPCKIWQTLAKTAPLHP</sequence>
<dbReference type="GO" id="GO:0097037">
    <property type="term" value="P:heme export"/>
    <property type="evidence" value="ECO:0007669"/>
    <property type="project" value="TreeGrafter"/>
</dbReference>
<evidence type="ECO:0000256" key="2">
    <source>
        <dbReference type="ARBA" id="ARBA00022448"/>
    </source>
</evidence>
<name>A0A8D0KX73_STROC</name>
<protein>
    <submittedName>
        <fullName evidence="8">Uncharacterized protein</fullName>
    </submittedName>
</protein>
<dbReference type="Proteomes" id="UP000694551">
    <property type="component" value="Unplaced"/>
</dbReference>
<keyword evidence="9" id="KW-1185">Reference proteome</keyword>
<reference evidence="8" key="2">
    <citation type="submission" date="2025-09" db="UniProtKB">
        <authorList>
            <consortium name="Ensembl"/>
        </authorList>
    </citation>
    <scope>IDENTIFICATION</scope>
</reference>
<evidence type="ECO:0000256" key="1">
    <source>
        <dbReference type="ARBA" id="ARBA00004651"/>
    </source>
</evidence>
<evidence type="ECO:0000256" key="3">
    <source>
        <dbReference type="ARBA" id="ARBA00022475"/>
    </source>
</evidence>
<evidence type="ECO:0000256" key="6">
    <source>
        <dbReference type="ARBA" id="ARBA00023136"/>
    </source>
</evidence>
<dbReference type="InterPro" id="IPR049680">
    <property type="entry name" value="FLVCR1-2_SLC49-like"/>
</dbReference>
<evidence type="ECO:0000256" key="4">
    <source>
        <dbReference type="ARBA" id="ARBA00022692"/>
    </source>
</evidence>
<keyword evidence="5 7" id="KW-1133">Transmembrane helix</keyword>
<comment type="subcellular location">
    <subcellularLocation>
        <location evidence="1">Cell membrane</location>
        <topology evidence="1">Multi-pass membrane protein</topology>
    </subcellularLocation>
</comment>
<accession>A0A8D0KX73</accession>
<dbReference type="GO" id="GO:0005886">
    <property type="term" value="C:plasma membrane"/>
    <property type="evidence" value="ECO:0007669"/>
    <property type="project" value="UniProtKB-SubCell"/>
</dbReference>
<evidence type="ECO:0000256" key="5">
    <source>
        <dbReference type="ARBA" id="ARBA00022989"/>
    </source>
</evidence>
<feature type="transmembrane region" description="Helical" evidence="7">
    <location>
        <begin position="48"/>
        <end position="66"/>
    </location>
</feature>
<evidence type="ECO:0000256" key="7">
    <source>
        <dbReference type="SAM" id="Phobius"/>
    </source>
</evidence>
<reference evidence="8" key="1">
    <citation type="submission" date="2025-08" db="UniProtKB">
        <authorList>
            <consortium name="Ensembl"/>
        </authorList>
    </citation>
    <scope>IDENTIFICATION</scope>
</reference>
<dbReference type="GO" id="GO:0020037">
    <property type="term" value="F:heme binding"/>
    <property type="evidence" value="ECO:0007669"/>
    <property type="project" value="TreeGrafter"/>
</dbReference>
<keyword evidence="6 7" id="KW-0472">Membrane</keyword>
<organism evidence="8 9">
    <name type="scientific">Strix occidentalis caurina</name>
    <name type="common">northern spotted owl</name>
    <dbReference type="NCBI Taxonomy" id="311401"/>
    <lineage>
        <taxon>Eukaryota</taxon>
        <taxon>Metazoa</taxon>
        <taxon>Chordata</taxon>
        <taxon>Craniata</taxon>
        <taxon>Vertebrata</taxon>
        <taxon>Euteleostomi</taxon>
        <taxon>Archelosauria</taxon>
        <taxon>Archosauria</taxon>
        <taxon>Dinosauria</taxon>
        <taxon>Saurischia</taxon>
        <taxon>Theropoda</taxon>
        <taxon>Coelurosauria</taxon>
        <taxon>Aves</taxon>
        <taxon>Neognathae</taxon>
        <taxon>Neoaves</taxon>
        <taxon>Telluraves</taxon>
        <taxon>Strigiformes</taxon>
        <taxon>Strigidae</taxon>
        <taxon>Strix</taxon>
    </lineage>
</organism>
<dbReference type="GO" id="GO:0015232">
    <property type="term" value="F:heme transmembrane transporter activity"/>
    <property type="evidence" value="ECO:0007669"/>
    <property type="project" value="TreeGrafter"/>
</dbReference>
<dbReference type="SUPFAM" id="SSF103473">
    <property type="entry name" value="MFS general substrate transporter"/>
    <property type="match status" value="1"/>
</dbReference>
<proteinExistence type="predicted"/>
<dbReference type="PANTHER" id="PTHR10924:SF3">
    <property type="entry name" value="HEME TRANSPORTER FLVCR2"/>
    <property type="match status" value="1"/>
</dbReference>
<keyword evidence="2" id="KW-0813">Transport</keyword>
<keyword evidence="4 7" id="KW-0812">Transmembrane</keyword>
<dbReference type="InterPro" id="IPR036259">
    <property type="entry name" value="MFS_trans_sf"/>
</dbReference>
<evidence type="ECO:0000313" key="8">
    <source>
        <dbReference type="Ensembl" id="ENSSOCP00000016345.1"/>
    </source>
</evidence>
<dbReference type="Ensembl" id="ENSSOCT00000016766.1">
    <property type="protein sequence ID" value="ENSSOCP00000016345.1"/>
    <property type="gene ID" value="ENSSOCG00000012285.1"/>
</dbReference>